<dbReference type="EnsemblPlants" id="Zm00001eb269640_T001">
    <property type="protein sequence ID" value="Zm00001eb269640_P001"/>
    <property type="gene ID" value="Zm00001eb269640"/>
</dbReference>
<feature type="region of interest" description="Disordered" evidence="1">
    <location>
        <begin position="59"/>
        <end position="94"/>
    </location>
</feature>
<dbReference type="AlphaFoldDB" id="A0A804PT26"/>
<dbReference type="Proteomes" id="UP000007305">
    <property type="component" value="Chromosome 6"/>
</dbReference>
<feature type="compositionally biased region" description="Basic residues" evidence="1">
    <location>
        <begin position="173"/>
        <end position="187"/>
    </location>
</feature>
<sequence>MVDEAKKKKKTPGKTNLSKVTCHSIGIKLESYRLMFRNQSVILRLKARLMTLRSRWMRTGASGGESGRKRSSDGERVGVDGDAVEPDLGERPVPGSRLRLLHEVQHLEAVDDLGEHGVVTVEVRLLGVGDEELAAVGVGPAVGHRHDPARVVLPMRQANQSQQTIQQTCQGKQSRKRNRPGRQAKQP</sequence>
<dbReference type="InParanoid" id="A0A804PT26"/>
<feature type="compositionally biased region" description="Basic and acidic residues" evidence="1">
    <location>
        <begin position="66"/>
        <end position="79"/>
    </location>
</feature>
<evidence type="ECO:0000313" key="2">
    <source>
        <dbReference type="EnsemblPlants" id="Zm00001eb269640_P001"/>
    </source>
</evidence>
<keyword evidence="3" id="KW-1185">Reference proteome</keyword>
<feature type="compositionally biased region" description="Low complexity" evidence="1">
    <location>
        <begin position="157"/>
        <end position="172"/>
    </location>
</feature>
<organism evidence="2 3">
    <name type="scientific">Zea mays</name>
    <name type="common">Maize</name>
    <dbReference type="NCBI Taxonomy" id="4577"/>
    <lineage>
        <taxon>Eukaryota</taxon>
        <taxon>Viridiplantae</taxon>
        <taxon>Streptophyta</taxon>
        <taxon>Embryophyta</taxon>
        <taxon>Tracheophyta</taxon>
        <taxon>Spermatophyta</taxon>
        <taxon>Magnoliopsida</taxon>
        <taxon>Liliopsida</taxon>
        <taxon>Poales</taxon>
        <taxon>Poaceae</taxon>
        <taxon>PACMAD clade</taxon>
        <taxon>Panicoideae</taxon>
        <taxon>Andropogonodae</taxon>
        <taxon>Andropogoneae</taxon>
        <taxon>Tripsacinae</taxon>
        <taxon>Zea</taxon>
    </lineage>
</organism>
<reference evidence="2" key="3">
    <citation type="submission" date="2021-05" db="UniProtKB">
        <authorList>
            <consortium name="EnsemblPlants"/>
        </authorList>
    </citation>
    <scope>IDENTIFICATION</scope>
    <source>
        <strain evidence="2">cv. B73</strain>
    </source>
</reference>
<accession>A0A804PT26</accession>
<protein>
    <submittedName>
        <fullName evidence="2">Uncharacterized protein</fullName>
    </submittedName>
</protein>
<reference evidence="3" key="1">
    <citation type="journal article" date="2009" name="Science">
        <title>The B73 maize genome: complexity, diversity, and dynamics.</title>
        <authorList>
            <person name="Schnable P.S."/>
            <person name="Ware D."/>
            <person name="Fulton R.S."/>
            <person name="Stein J.C."/>
            <person name="Wei F."/>
            <person name="Pasternak S."/>
            <person name="Liang C."/>
            <person name="Zhang J."/>
            <person name="Fulton L."/>
            <person name="Graves T.A."/>
            <person name="Minx P."/>
            <person name="Reily A.D."/>
            <person name="Courtney L."/>
            <person name="Kruchowski S.S."/>
            <person name="Tomlinson C."/>
            <person name="Strong C."/>
            <person name="Delehaunty K."/>
            <person name="Fronick C."/>
            <person name="Courtney B."/>
            <person name="Rock S.M."/>
            <person name="Belter E."/>
            <person name="Du F."/>
            <person name="Kim K."/>
            <person name="Abbott R.M."/>
            <person name="Cotton M."/>
            <person name="Levy A."/>
            <person name="Marchetto P."/>
            <person name="Ochoa K."/>
            <person name="Jackson S.M."/>
            <person name="Gillam B."/>
            <person name="Chen W."/>
            <person name="Yan L."/>
            <person name="Higginbotham J."/>
            <person name="Cardenas M."/>
            <person name="Waligorski J."/>
            <person name="Applebaum E."/>
            <person name="Phelps L."/>
            <person name="Falcone J."/>
            <person name="Kanchi K."/>
            <person name="Thane T."/>
            <person name="Scimone A."/>
            <person name="Thane N."/>
            <person name="Henke J."/>
            <person name="Wang T."/>
            <person name="Ruppert J."/>
            <person name="Shah N."/>
            <person name="Rotter K."/>
            <person name="Hodges J."/>
            <person name="Ingenthron E."/>
            <person name="Cordes M."/>
            <person name="Kohlberg S."/>
            <person name="Sgro J."/>
            <person name="Delgado B."/>
            <person name="Mead K."/>
            <person name="Chinwalla A."/>
            <person name="Leonard S."/>
            <person name="Crouse K."/>
            <person name="Collura K."/>
            <person name="Kudrna D."/>
            <person name="Currie J."/>
            <person name="He R."/>
            <person name="Angelova A."/>
            <person name="Rajasekar S."/>
            <person name="Mueller T."/>
            <person name="Lomeli R."/>
            <person name="Scara G."/>
            <person name="Ko A."/>
            <person name="Delaney K."/>
            <person name="Wissotski M."/>
            <person name="Lopez G."/>
            <person name="Campos D."/>
            <person name="Braidotti M."/>
            <person name="Ashley E."/>
            <person name="Golser W."/>
            <person name="Kim H."/>
            <person name="Lee S."/>
            <person name="Lin J."/>
            <person name="Dujmic Z."/>
            <person name="Kim W."/>
            <person name="Talag J."/>
            <person name="Zuccolo A."/>
            <person name="Fan C."/>
            <person name="Sebastian A."/>
            <person name="Kramer M."/>
            <person name="Spiegel L."/>
            <person name="Nascimento L."/>
            <person name="Zutavern T."/>
            <person name="Miller B."/>
            <person name="Ambroise C."/>
            <person name="Muller S."/>
            <person name="Spooner W."/>
            <person name="Narechania A."/>
            <person name="Ren L."/>
            <person name="Wei S."/>
            <person name="Kumari S."/>
            <person name="Faga B."/>
            <person name="Levy M.J."/>
            <person name="McMahan L."/>
            <person name="Van Buren P."/>
            <person name="Vaughn M.W."/>
            <person name="Ying K."/>
            <person name="Yeh C.-T."/>
            <person name="Emrich S.J."/>
            <person name="Jia Y."/>
            <person name="Kalyanaraman A."/>
            <person name="Hsia A.-P."/>
            <person name="Barbazuk W.B."/>
            <person name="Baucom R.S."/>
            <person name="Brutnell T.P."/>
            <person name="Carpita N.C."/>
            <person name="Chaparro C."/>
            <person name="Chia J.-M."/>
            <person name="Deragon J.-M."/>
            <person name="Estill J.C."/>
            <person name="Fu Y."/>
            <person name="Jeddeloh J.A."/>
            <person name="Han Y."/>
            <person name="Lee H."/>
            <person name="Li P."/>
            <person name="Lisch D.R."/>
            <person name="Liu S."/>
            <person name="Liu Z."/>
            <person name="Nagel D.H."/>
            <person name="McCann M.C."/>
            <person name="SanMiguel P."/>
            <person name="Myers A.M."/>
            <person name="Nettleton D."/>
            <person name="Nguyen J."/>
            <person name="Penning B.W."/>
            <person name="Ponnala L."/>
            <person name="Schneider K.L."/>
            <person name="Schwartz D.C."/>
            <person name="Sharma A."/>
            <person name="Soderlund C."/>
            <person name="Springer N.M."/>
            <person name="Sun Q."/>
            <person name="Wang H."/>
            <person name="Waterman M."/>
            <person name="Westerman R."/>
            <person name="Wolfgruber T.K."/>
            <person name="Yang L."/>
            <person name="Yu Y."/>
            <person name="Zhang L."/>
            <person name="Zhou S."/>
            <person name="Zhu Q."/>
            <person name="Bennetzen J.L."/>
            <person name="Dawe R.K."/>
            <person name="Jiang J."/>
            <person name="Jiang N."/>
            <person name="Presting G.G."/>
            <person name="Wessler S.R."/>
            <person name="Aluru S."/>
            <person name="Martienssen R.A."/>
            <person name="Clifton S.W."/>
            <person name="McCombie W.R."/>
            <person name="Wing R.A."/>
            <person name="Wilson R.K."/>
        </authorList>
    </citation>
    <scope>NUCLEOTIDE SEQUENCE [LARGE SCALE GENOMIC DNA]</scope>
    <source>
        <strain evidence="3">cv. B73</strain>
    </source>
</reference>
<dbReference type="Gramene" id="Zm00001eb269640_T001">
    <property type="protein sequence ID" value="Zm00001eb269640_P001"/>
    <property type="gene ID" value="Zm00001eb269640"/>
</dbReference>
<feature type="region of interest" description="Disordered" evidence="1">
    <location>
        <begin position="156"/>
        <end position="187"/>
    </location>
</feature>
<name>A0A804PT26_MAIZE</name>
<evidence type="ECO:0000256" key="1">
    <source>
        <dbReference type="SAM" id="MobiDB-lite"/>
    </source>
</evidence>
<evidence type="ECO:0000313" key="3">
    <source>
        <dbReference type="Proteomes" id="UP000007305"/>
    </source>
</evidence>
<proteinExistence type="predicted"/>
<reference evidence="2" key="2">
    <citation type="submission" date="2019-07" db="EMBL/GenBank/DDBJ databases">
        <authorList>
            <person name="Seetharam A."/>
            <person name="Woodhouse M."/>
            <person name="Cannon E."/>
        </authorList>
    </citation>
    <scope>NUCLEOTIDE SEQUENCE [LARGE SCALE GENOMIC DNA]</scope>
    <source>
        <strain evidence="2">cv. B73</strain>
    </source>
</reference>